<evidence type="ECO:0000313" key="3">
    <source>
        <dbReference type="Proteomes" id="UP000033451"/>
    </source>
</evidence>
<reference evidence="2 3" key="1">
    <citation type="submission" date="2015-02" db="EMBL/GenBank/DDBJ databases">
        <title>Draft genome sequences of ten Microbacterium spp. with emphasis on heavy metal contaminated environments.</title>
        <authorList>
            <person name="Corretto E."/>
        </authorList>
    </citation>
    <scope>NUCLEOTIDE SEQUENCE [LARGE SCALE GENOMIC DNA]</scope>
    <source>
        <strain evidence="2 3">DSM 18659</strain>
    </source>
</reference>
<dbReference type="EMBL" id="JYIY01000068">
    <property type="protein sequence ID" value="KJL37164.1"/>
    <property type="molecule type" value="Genomic_DNA"/>
</dbReference>
<dbReference type="PATRIC" id="fig|400772.4.peg.1076"/>
<protein>
    <submittedName>
        <fullName evidence="2">Uncharacterized protein</fullName>
    </submittedName>
</protein>
<dbReference type="AlphaFoldDB" id="A0A0F0LWS1"/>
<gene>
    <name evidence="2" type="ORF">RR49_01052</name>
</gene>
<dbReference type="Proteomes" id="UP000033451">
    <property type="component" value="Unassembled WGS sequence"/>
</dbReference>
<accession>A0A0F0LWS1</accession>
<evidence type="ECO:0000256" key="1">
    <source>
        <dbReference type="SAM" id="Phobius"/>
    </source>
</evidence>
<keyword evidence="1" id="KW-0812">Transmembrane</keyword>
<keyword evidence="3" id="KW-1185">Reference proteome</keyword>
<keyword evidence="1" id="KW-1133">Transmembrane helix</keyword>
<evidence type="ECO:0000313" key="2">
    <source>
        <dbReference type="EMBL" id="KJL37164.1"/>
    </source>
</evidence>
<dbReference type="STRING" id="400772.RR49_01052"/>
<name>A0A0F0LWS1_9MICO</name>
<comment type="caution">
    <text evidence="2">The sequence shown here is derived from an EMBL/GenBank/DDBJ whole genome shotgun (WGS) entry which is preliminary data.</text>
</comment>
<keyword evidence="1" id="KW-0472">Membrane</keyword>
<sequence>MAARPGSYTVKVTVAEPDAATPRVRRRRPLWVDLTSIALVTALLLAGLGVGSAALYRPLYSPTAFVLHYLSLLSDGRAGDALAVPGVALTPDQLSAAGLPSTASSALLRSTALGQLSDVNVVSESSEGAVTTVTVSYSAGGHSGTTAFRVAPDGQLGVLPTWRFATSPLAVMSLTALGTMQFGVNGFVVDKRQVSPDGENVKPTEPIAMLVFSPALYAIRIDTDISSSSGTAVLANAPGVDIPVTVQAQPTAQFTSVVQQRVNEFLSQCATQQVLQPTGCPFGYVVRNRVEGTPTWSITQQPTIQVVPDGNGWRIPDTAAVAHIQVTVQSLYDGSVRRVSDDVPFTVNAGITVNPDETVAISIGGGTN</sequence>
<feature type="transmembrane region" description="Helical" evidence="1">
    <location>
        <begin position="30"/>
        <end position="56"/>
    </location>
</feature>
<proteinExistence type="predicted"/>
<organism evidence="2 3">
    <name type="scientific">Microbacterium ginsengisoli</name>
    <dbReference type="NCBI Taxonomy" id="400772"/>
    <lineage>
        <taxon>Bacteria</taxon>
        <taxon>Bacillati</taxon>
        <taxon>Actinomycetota</taxon>
        <taxon>Actinomycetes</taxon>
        <taxon>Micrococcales</taxon>
        <taxon>Microbacteriaceae</taxon>
        <taxon>Microbacterium</taxon>
    </lineage>
</organism>